<accession>Q1N4U0</accession>
<dbReference type="EMBL" id="AAQH01000002">
    <property type="protein sequence ID" value="EAT13338.1"/>
    <property type="molecule type" value="Genomic_DNA"/>
</dbReference>
<keyword evidence="4" id="KW-0175">Coiled coil</keyword>
<dbReference type="PANTHER" id="PTHR47894">
    <property type="entry name" value="HTH-TYPE TRANSCRIPTIONAL REGULATOR GADX"/>
    <property type="match status" value="1"/>
</dbReference>
<dbReference type="Proteomes" id="UP000004263">
    <property type="component" value="Unassembled WGS sequence"/>
</dbReference>
<dbReference type="Pfam" id="PF12625">
    <property type="entry name" value="Arabinose_bd"/>
    <property type="match status" value="1"/>
</dbReference>
<dbReference type="AlphaFoldDB" id="Q1N4U0"/>
<dbReference type="InterPro" id="IPR032687">
    <property type="entry name" value="AraC-type_N"/>
</dbReference>
<gene>
    <name evidence="6" type="ORF">RED65_01220</name>
</gene>
<dbReference type="PROSITE" id="PS01124">
    <property type="entry name" value="HTH_ARAC_FAMILY_2"/>
    <property type="match status" value="1"/>
</dbReference>
<organism evidence="6 7">
    <name type="scientific">Bermanella marisrubri</name>
    <dbReference type="NCBI Taxonomy" id="207949"/>
    <lineage>
        <taxon>Bacteria</taxon>
        <taxon>Pseudomonadati</taxon>
        <taxon>Pseudomonadota</taxon>
        <taxon>Gammaproteobacteria</taxon>
        <taxon>Oceanospirillales</taxon>
        <taxon>Oceanospirillaceae</taxon>
        <taxon>Bermanella</taxon>
    </lineage>
</organism>
<evidence type="ECO:0000256" key="2">
    <source>
        <dbReference type="ARBA" id="ARBA00023125"/>
    </source>
</evidence>
<dbReference type="GO" id="GO:0003700">
    <property type="term" value="F:DNA-binding transcription factor activity"/>
    <property type="evidence" value="ECO:0007669"/>
    <property type="project" value="InterPro"/>
</dbReference>
<dbReference type="PANTHER" id="PTHR47894:SF1">
    <property type="entry name" value="HTH-TYPE TRANSCRIPTIONAL REGULATOR VQSM"/>
    <property type="match status" value="1"/>
</dbReference>
<keyword evidence="3" id="KW-0804">Transcription</keyword>
<dbReference type="RefSeq" id="WP_007017722.1">
    <property type="nucleotide sequence ID" value="NZ_CH724114.1"/>
</dbReference>
<evidence type="ECO:0000313" key="7">
    <source>
        <dbReference type="Proteomes" id="UP000004263"/>
    </source>
</evidence>
<dbReference type="InterPro" id="IPR018060">
    <property type="entry name" value="HTH_AraC"/>
</dbReference>
<evidence type="ECO:0000313" key="6">
    <source>
        <dbReference type="EMBL" id="EAT13338.1"/>
    </source>
</evidence>
<sequence>MEHLGFASSGAVLQYLKTAADYGLDARALIAQVGINSDLLDNKLKRISGESFQELLALLIEKTQDPCFGLKSSRYVQPGSYSVLGYMLMNCNGLQEALEKTPTYERLVGDMGTSQINRLADDNTEMRWICNYPNPKVRPHMIANVLGSWVNFARFLVDKPNGKPKAVYFEFPQPDATSLRQFQSMFNCPIYFNQSSSALIIDDHLLSLPMRQPDQQLLKTLENHADILMADINDKQPLPMQTKNVIRGLLLEGIPRKEMVSKRLGLTERTLQRKLQAFECSYQQLLDEVREEQAKELLIESELSIQDIAARLGFSEPRSFHRSFKNWTGMTPGEFRQAK</sequence>
<dbReference type="GO" id="GO:0005829">
    <property type="term" value="C:cytosol"/>
    <property type="evidence" value="ECO:0007669"/>
    <property type="project" value="TreeGrafter"/>
</dbReference>
<dbReference type="OrthoDB" id="5722175at2"/>
<feature type="coiled-coil region" evidence="4">
    <location>
        <begin position="268"/>
        <end position="295"/>
    </location>
</feature>
<evidence type="ECO:0000256" key="3">
    <source>
        <dbReference type="ARBA" id="ARBA00023163"/>
    </source>
</evidence>
<evidence type="ECO:0000256" key="4">
    <source>
        <dbReference type="SAM" id="Coils"/>
    </source>
</evidence>
<dbReference type="Pfam" id="PF12833">
    <property type="entry name" value="HTH_18"/>
    <property type="match status" value="1"/>
</dbReference>
<keyword evidence="2" id="KW-0238">DNA-binding</keyword>
<dbReference type="SUPFAM" id="SSF46689">
    <property type="entry name" value="Homeodomain-like"/>
    <property type="match status" value="1"/>
</dbReference>
<name>Q1N4U0_9GAMM</name>
<evidence type="ECO:0000256" key="1">
    <source>
        <dbReference type="ARBA" id="ARBA00023015"/>
    </source>
</evidence>
<protein>
    <submittedName>
        <fullName evidence="6">Probable transcriptional regulator</fullName>
    </submittedName>
</protein>
<dbReference type="InterPro" id="IPR020449">
    <property type="entry name" value="Tscrpt_reg_AraC-type_HTH"/>
</dbReference>
<dbReference type="PRINTS" id="PR00032">
    <property type="entry name" value="HTHARAC"/>
</dbReference>
<dbReference type="SMART" id="SM00342">
    <property type="entry name" value="HTH_ARAC"/>
    <property type="match status" value="1"/>
</dbReference>
<dbReference type="HOGENOM" id="CLU_047522_1_1_6"/>
<dbReference type="STRING" id="207949.RED65_01220"/>
<proteinExistence type="predicted"/>
<feature type="domain" description="HTH araC/xylS-type" evidence="5">
    <location>
        <begin position="240"/>
        <end position="338"/>
    </location>
</feature>
<dbReference type="Gene3D" id="1.10.10.60">
    <property type="entry name" value="Homeodomain-like"/>
    <property type="match status" value="1"/>
</dbReference>
<keyword evidence="7" id="KW-1185">Reference proteome</keyword>
<reference evidence="6 7" key="1">
    <citation type="submission" date="2006-03" db="EMBL/GenBank/DDBJ databases">
        <authorList>
            <person name="Pinhassi J."/>
            <person name="Pedros-Alio C."/>
            <person name="Ferriera S."/>
            <person name="Johnson J."/>
            <person name="Kravitz S."/>
            <person name="Halpern A."/>
            <person name="Remington K."/>
            <person name="Beeson K."/>
            <person name="Tran B."/>
            <person name="Rogers Y.-H."/>
            <person name="Friedman R."/>
            <person name="Venter J.C."/>
        </authorList>
    </citation>
    <scope>NUCLEOTIDE SEQUENCE [LARGE SCALE GENOMIC DNA]</scope>
    <source>
        <strain evidence="6 7">RED65</strain>
    </source>
</reference>
<keyword evidence="1" id="KW-0805">Transcription regulation</keyword>
<evidence type="ECO:0000259" key="5">
    <source>
        <dbReference type="PROSITE" id="PS01124"/>
    </source>
</evidence>
<comment type="caution">
    <text evidence="6">The sequence shown here is derived from an EMBL/GenBank/DDBJ whole genome shotgun (WGS) entry which is preliminary data.</text>
</comment>
<dbReference type="InterPro" id="IPR009057">
    <property type="entry name" value="Homeodomain-like_sf"/>
</dbReference>
<dbReference type="GO" id="GO:0000976">
    <property type="term" value="F:transcription cis-regulatory region binding"/>
    <property type="evidence" value="ECO:0007669"/>
    <property type="project" value="TreeGrafter"/>
</dbReference>